<feature type="region of interest" description="Disordered" evidence="1">
    <location>
        <begin position="32"/>
        <end position="89"/>
    </location>
</feature>
<evidence type="ECO:0000256" key="2">
    <source>
        <dbReference type="SAM" id="Phobius"/>
    </source>
</evidence>
<dbReference type="EMBL" id="DF973602">
    <property type="protein sequence ID" value="GAU35739.1"/>
    <property type="molecule type" value="Genomic_DNA"/>
</dbReference>
<feature type="transmembrane region" description="Helical" evidence="2">
    <location>
        <begin position="146"/>
        <end position="167"/>
    </location>
</feature>
<protein>
    <submittedName>
        <fullName evidence="3">Uncharacterized protein</fullName>
    </submittedName>
</protein>
<sequence length="172" mass="19058">MQRRKKVARELLFDPEIEKAAKANIKAARLARQAARLASGTQETNKEESSSSSDDETESMAGVDQPPRRTLDDYGQATDGQNPNLGFQPVNPVSFDIKNTMLIALKENQFSGSESEYPNIHLSLFYEACWYTDPTGISDSNKKLKLFPLSLTVLIDLIVVCTLLDGVHHSTV</sequence>
<proteinExistence type="predicted"/>
<keyword evidence="2" id="KW-0472">Membrane</keyword>
<evidence type="ECO:0000256" key="1">
    <source>
        <dbReference type="SAM" id="MobiDB-lite"/>
    </source>
</evidence>
<keyword evidence="2" id="KW-0812">Transmembrane</keyword>
<accession>A0A2Z6NW08</accession>
<evidence type="ECO:0000313" key="3">
    <source>
        <dbReference type="EMBL" id="GAU35739.1"/>
    </source>
</evidence>
<dbReference type="AlphaFoldDB" id="A0A2Z6NW08"/>
<gene>
    <name evidence="3" type="ORF">TSUD_370050</name>
</gene>
<keyword evidence="4" id="KW-1185">Reference proteome</keyword>
<dbReference type="Proteomes" id="UP000242715">
    <property type="component" value="Unassembled WGS sequence"/>
</dbReference>
<reference evidence="4" key="1">
    <citation type="journal article" date="2017" name="Front. Plant Sci.">
        <title>Climate Clever Clovers: New Paradigm to Reduce the Environmental Footprint of Ruminants by Breeding Low Methanogenic Forages Utilizing Haplotype Variation.</title>
        <authorList>
            <person name="Kaur P."/>
            <person name="Appels R."/>
            <person name="Bayer P.E."/>
            <person name="Keeble-Gagnere G."/>
            <person name="Wang J."/>
            <person name="Hirakawa H."/>
            <person name="Shirasawa K."/>
            <person name="Vercoe P."/>
            <person name="Stefanova K."/>
            <person name="Durmic Z."/>
            <person name="Nichols P."/>
            <person name="Revell C."/>
            <person name="Isobe S.N."/>
            <person name="Edwards D."/>
            <person name="Erskine W."/>
        </authorList>
    </citation>
    <scope>NUCLEOTIDE SEQUENCE [LARGE SCALE GENOMIC DNA]</scope>
    <source>
        <strain evidence="4">cv. Daliak</strain>
    </source>
</reference>
<name>A0A2Z6NW08_TRISU</name>
<dbReference type="OrthoDB" id="1713762at2759"/>
<organism evidence="3 4">
    <name type="scientific">Trifolium subterraneum</name>
    <name type="common">Subterranean clover</name>
    <dbReference type="NCBI Taxonomy" id="3900"/>
    <lineage>
        <taxon>Eukaryota</taxon>
        <taxon>Viridiplantae</taxon>
        <taxon>Streptophyta</taxon>
        <taxon>Embryophyta</taxon>
        <taxon>Tracheophyta</taxon>
        <taxon>Spermatophyta</taxon>
        <taxon>Magnoliopsida</taxon>
        <taxon>eudicotyledons</taxon>
        <taxon>Gunneridae</taxon>
        <taxon>Pentapetalae</taxon>
        <taxon>rosids</taxon>
        <taxon>fabids</taxon>
        <taxon>Fabales</taxon>
        <taxon>Fabaceae</taxon>
        <taxon>Papilionoideae</taxon>
        <taxon>50 kb inversion clade</taxon>
        <taxon>NPAAA clade</taxon>
        <taxon>Hologalegina</taxon>
        <taxon>IRL clade</taxon>
        <taxon>Trifolieae</taxon>
        <taxon>Trifolium</taxon>
    </lineage>
</organism>
<evidence type="ECO:0000313" key="4">
    <source>
        <dbReference type="Proteomes" id="UP000242715"/>
    </source>
</evidence>
<keyword evidence="2" id="KW-1133">Transmembrane helix</keyword>